<sequence>MDASEEKDDVRVSGLSKRIMARCGGLPKVIAAVAECYKKSLEKGMYLKLKAINDNFMHILEGAPSLSGLFSWMESYLESCKDEIKPCIFYLPVFLVGQKVRARRLFRRWAAEGYVRDTSSDTADNNGISRLLAELVKNCGIIQPQISSKPMQCQVNGFFHQYITSRPLEDNLCLSLEGPCRLKASQRAGPPAQHLTVISIRDTDEAAFRNIDFSRLRSLTVFGECKPFMLDPKKIKMKYVRVLDLEDASAAATIVSRAPAQDSSTAKSSRRHALTIPSWLSKLCYQSRIDSNSSNPGVEVPAGIGKLTTLQTFGVANVGTGRVILKELVALNYMGMYAFKQAAGSRSLPPS</sequence>
<evidence type="ECO:0000313" key="2">
    <source>
        <dbReference type="Proteomes" id="UP000275267"/>
    </source>
</evidence>
<proteinExistence type="predicted"/>
<dbReference type="STRING" id="4540.A0A3L6RSN5"/>
<dbReference type="PANTHER" id="PTHR23155:SF1135">
    <property type="entry name" value="OS08G0246300 PROTEIN"/>
    <property type="match status" value="1"/>
</dbReference>
<dbReference type="EMBL" id="PQIB02000007">
    <property type="protein sequence ID" value="RLN08808.1"/>
    <property type="molecule type" value="Genomic_DNA"/>
</dbReference>
<keyword evidence="2" id="KW-1185">Reference proteome</keyword>
<name>A0A3L6RSN5_PANMI</name>
<organism evidence="1 2">
    <name type="scientific">Panicum miliaceum</name>
    <name type="common">Proso millet</name>
    <name type="synonym">Broomcorn millet</name>
    <dbReference type="NCBI Taxonomy" id="4540"/>
    <lineage>
        <taxon>Eukaryota</taxon>
        <taxon>Viridiplantae</taxon>
        <taxon>Streptophyta</taxon>
        <taxon>Embryophyta</taxon>
        <taxon>Tracheophyta</taxon>
        <taxon>Spermatophyta</taxon>
        <taxon>Magnoliopsida</taxon>
        <taxon>Liliopsida</taxon>
        <taxon>Poales</taxon>
        <taxon>Poaceae</taxon>
        <taxon>PACMAD clade</taxon>
        <taxon>Panicoideae</taxon>
        <taxon>Panicodae</taxon>
        <taxon>Paniceae</taxon>
        <taxon>Panicinae</taxon>
        <taxon>Panicum</taxon>
        <taxon>Panicum sect. Panicum</taxon>
    </lineage>
</organism>
<dbReference type="OrthoDB" id="691131at2759"/>
<evidence type="ECO:0000313" key="1">
    <source>
        <dbReference type="EMBL" id="RLN08808.1"/>
    </source>
</evidence>
<dbReference type="Proteomes" id="UP000275267">
    <property type="component" value="Unassembled WGS sequence"/>
</dbReference>
<protein>
    <submittedName>
        <fullName evidence="1">Disease resistance protein RPM1</fullName>
    </submittedName>
</protein>
<dbReference type="GO" id="GO:0098542">
    <property type="term" value="P:defense response to other organism"/>
    <property type="evidence" value="ECO:0007669"/>
    <property type="project" value="TreeGrafter"/>
</dbReference>
<dbReference type="PANTHER" id="PTHR23155">
    <property type="entry name" value="DISEASE RESISTANCE PROTEIN RP"/>
    <property type="match status" value="1"/>
</dbReference>
<gene>
    <name evidence="1" type="ORF">C2845_PM11G07810</name>
</gene>
<accession>A0A3L6RSN5</accession>
<dbReference type="InterPro" id="IPR044974">
    <property type="entry name" value="Disease_R_plants"/>
</dbReference>
<reference evidence="2" key="1">
    <citation type="journal article" date="2019" name="Nat. Commun.">
        <title>The genome of broomcorn millet.</title>
        <authorList>
            <person name="Zou C."/>
            <person name="Miki D."/>
            <person name="Li D."/>
            <person name="Tang Q."/>
            <person name="Xiao L."/>
            <person name="Rajput S."/>
            <person name="Deng P."/>
            <person name="Jia W."/>
            <person name="Huang R."/>
            <person name="Zhang M."/>
            <person name="Sun Y."/>
            <person name="Hu J."/>
            <person name="Fu X."/>
            <person name="Schnable P.S."/>
            <person name="Li F."/>
            <person name="Zhang H."/>
            <person name="Feng B."/>
            <person name="Zhu X."/>
            <person name="Liu R."/>
            <person name="Schnable J.C."/>
            <person name="Zhu J.-K."/>
            <person name="Zhang H."/>
        </authorList>
    </citation>
    <scope>NUCLEOTIDE SEQUENCE [LARGE SCALE GENOMIC DNA]</scope>
</reference>
<comment type="caution">
    <text evidence="1">The sequence shown here is derived from an EMBL/GenBank/DDBJ whole genome shotgun (WGS) entry which is preliminary data.</text>
</comment>
<dbReference type="AlphaFoldDB" id="A0A3L6RSN5"/>